<comment type="pathway">
    <text evidence="8">Porphyrin-containing compound metabolism.</text>
</comment>
<keyword evidence="3" id="KW-0602">Photosynthesis</keyword>
<evidence type="ECO:0000259" key="10">
    <source>
        <dbReference type="Pfam" id="PF02514"/>
    </source>
</evidence>
<dbReference type="PANTHER" id="PTHR44119:SF1">
    <property type="entry name" value="MAGNESIUM-CHELATASE SUBUNIT CHLH, CHLOROPLASTIC"/>
    <property type="match status" value="1"/>
</dbReference>
<dbReference type="InterPro" id="IPR003672">
    <property type="entry name" value="CobN/Mg_chltase"/>
</dbReference>
<dbReference type="OrthoDB" id="9757976at2"/>
<dbReference type="NCBIfam" id="NF009942">
    <property type="entry name" value="PRK13405.1"/>
    <property type="match status" value="1"/>
</dbReference>
<keyword evidence="6" id="KW-0067">ATP-binding</keyword>
<dbReference type="PANTHER" id="PTHR44119">
    <property type="entry name" value="MAGNESIUM-CHELATASE SUBUNIT CHLH, CHLOROPLASTIC"/>
    <property type="match status" value="1"/>
</dbReference>
<evidence type="ECO:0000256" key="6">
    <source>
        <dbReference type="ARBA" id="ARBA00022840"/>
    </source>
</evidence>
<gene>
    <name evidence="12" type="ORF">B6A14_06240</name>
</gene>
<evidence type="ECO:0000256" key="9">
    <source>
        <dbReference type="ARBA" id="ARBA00048693"/>
    </source>
</evidence>
<evidence type="ECO:0000256" key="1">
    <source>
        <dbReference type="ARBA" id="ARBA00010851"/>
    </source>
</evidence>
<proteinExistence type="inferred from homology"/>
<dbReference type="Pfam" id="PF02514">
    <property type="entry name" value="CobN-Mg_chel"/>
    <property type="match status" value="1"/>
</dbReference>
<evidence type="ECO:0000259" key="11">
    <source>
        <dbReference type="Pfam" id="PF11965"/>
    </source>
</evidence>
<dbReference type="EMBL" id="NAIA01000003">
    <property type="protein sequence ID" value="OWF65398.1"/>
    <property type="molecule type" value="Genomic_DNA"/>
</dbReference>
<keyword evidence="13" id="KW-1185">Reference proteome</keyword>
<keyword evidence="7" id="KW-0149">Chlorophyll biosynthesis</keyword>
<evidence type="ECO:0000256" key="7">
    <source>
        <dbReference type="ARBA" id="ARBA00023171"/>
    </source>
</evidence>
<dbReference type="InterPro" id="IPR022571">
    <property type="entry name" value="Mg_chelatase_H_N"/>
</dbReference>
<sequence>MTQRLTMADKRTSMRVTIVTMDTHLASATERARYALKKKMPGLELTIHAASSWTVDSKALASCIEDIESADILIVTMLFMEDHFKPVIDALKARREHCDAMVCAMSAGEVVSLTRMGGFDMGKPASGLLGLLKRLRGNKEKSQTGGAAQMRMLRRLPKILRFIPGGAQDVRAYFLTLQYWLGGSEENLYHMVKNLVNRYATGEREVFKTKEKLVEPVIYPDNGIYHPRLQGRMSESIADLPKLVSDQKSKGRVGLLLLRSYILAGNTLHYDSAIAALEAQGLQVLPIFAVGLDARPAIEQFFFQNGKNTVDAVVSLTGFSLVGGPAYNDAKAAEEVLASLDVPYLAAQPLEFQTLNDWGGSDRGLLPVENTLMIAIPELDGAIVPMVFGGRAGEADVQCTGCHKACVFEASINRHDMHTCVERTAMLAARVSKLIALRKSERANRKVALVMFNFPPNAGRVGTAAHLSVFESVFNTLKSLKAEGYTVDIPNSLDEFRDQILIGNAKQFGTDANVHSQISTDDHIKREPWLKEIEAQWGPAPGKLLTNGSSIFVLGKQFGNVFVALQPGFGYEGDPMRLLYEKGFAPTHAFSAFYRYLREDFAASAVLHFGTHGALEFMPGKQSGMSGSCWPDRLIHDLPNLYIYASNNPSEGAIAKRRAGATLISYLTPPVSQAGLYQGLLELKEAVEHWRKAVPKDDDQANTQVWDANAQELLDSLQAQAVELEFVSAEPVWKTLDADTVNKAVMHLSEQILELEYTLIPYGLHILGGQMSEEQSLDMLMSYASVQEGQIQDLSRESMSALMHCQSIEQFAKEQKLALTPSLQEELSQAMNMHRDLHSDSEMQGILKALEGRYIRPAPGGDVLRNPQVLPTGRNVHGFDPFRIPSKFAMKDGEYQANKILERYQADGNPLPESIAMVLWGTDNLKTEGGPIAQIFALMGAQPRFDSFGRLAGAQLVPLEELGRPRIDVMVSISGIFRDLMPLQIKILAEAAYLAAAADEPVEQNFIRKHALAYQASNGCDLETAALRVFGNAESAYGANVNMMIDNGLWQDENELAETYTRRKSFAYGRSGRPVVQSELLNSILADVELTYQNLDSIELGVTTIDTYFDTLGGVSRAVRRAKGGKAAPVYIGDQTKGDAVVRTLNEQVSLETRSRMLNPKWYEGMLKHGYEGVRQLESHLTNTVGWSATTGQVEPWVYQHLTQTFILDPEMRERLMSLNPASSAKVASRLLEASERNYWKPEPSVLETLRRVANDFEDRLEGVYEGVPI</sequence>
<keyword evidence="5" id="KW-0547">Nucleotide-binding</keyword>
<comment type="catalytic activity">
    <reaction evidence="9">
        <text>protoporphyrin IX + Mg(2+) + ATP + H2O = Mg-protoporphyrin IX + ADP + phosphate + 3 H(+)</text>
        <dbReference type="Rhea" id="RHEA:13961"/>
        <dbReference type="ChEBI" id="CHEBI:15377"/>
        <dbReference type="ChEBI" id="CHEBI:15378"/>
        <dbReference type="ChEBI" id="CHEBI:18420"/>
        <dbReference type="ChEBI" id="CHEBI:30616"/>
        <dbReference type="ChEBI" id="CHEBI:43474"/>
        <dbReference type="ChEBI" id="CHEBI:57306"/>
        <dbReference type="ChEBI" id="CHEBI:60492"/>
        <dbReference type="ChEBI" id="CHEBI:456216"/>
        <dbReference type="EC" id="6.6.1.1"/>
    </reaction>
</comment>
<evidence type="ECO:0000313" key="12">
    <source>
        <dbReference type="EMBL" id="OWF65398.1"/>
    </source>
</evidence>
<dbReference type="EC" id="6.6.1.1" evidence="2"/>
<dbReference type="NCBIfam" id="TIGR02025">
    <property type="entry name" value="BchH"/>
    <property type="match status" value="1"/>
</dbReference>
<reference evidence="12 13" key="1">
    <citation type="submission" date="2017-03" db="EMBL/GenBank/DDBJ databases">
        <title>New species Polynucleobacter sp. MWH-EgelM1-30-B4.</title>
        <authorList>
            <person name="Hahn M.W."/>
        </authorList>
    </citation>
    <scope>NUCLEOTIDE SEQUENCE [LARGE SCALE GENOMIC DNA]</scope>
    <source>
        <strain evidence="12 13">MWH-EgelM1-30-B4</strain>
    </source>
</reference>
<comment type="caution">
    <text evidence="12">The sequence shown here is derived from an EMBL/GenBank/DDBJ whole genome shotgun (WGS) entry which is preliminary data.</text>
</comment>
<dbReference type="GO" id="GO:0016851">
    <property type="term" value="F:magnesium chelatase activity"/>
    <property type="evidence" value="ECO:0007669"/>
    <property type="project" value="UniProtKB-EC"/>
</dbReference>
<keyword evidence="4" id="KW-0436">Ligase</keyword>
<dbReference type="InterPro" id="IPR011771">
    <property type="entry name" value="BchH"/>
</dbReference>
<dbReference type="AlphaFoldDB" id="A0A210RWL4"/>
<evidence type="ECO:0000256" key="8">
    <source>
        <dbReference type="ARBA" id="ARBA00023444"/>
    </source>
</evidence>
<protein>
    <recommendedName>
        <fullName evidence="2">magnesium chelatase</fullName>
        <ecNumber evidence="2">6.6.1.1</ecNumber>
    </recommendedName>
</protein>
<dbReference type="GO" id="GO:0015995">
    <property type="term" value="P:chlorophyll biosynthetic process"/>
    <property type="evidence" value="ECO:0007669"/>
    <property type="project" value="UniProtKB-KW"/>
</dbReference>
<dbReference type="GO" id="GO:0015979">
    <property type="term" value="P:photosynthesis"/>
    <property type="evidence" value="ECO:0007669"/>
    <property type="project" value="UniProtKB-KW"/>
</dbReference>
<feature type="domain" description="CobN/magnesium chelatase" evidence="10">
    <location>
        <begin position="178"/>
        <end position="1245"/>
    </location>
</feature>
<evidence type="ECO:0000256" key="3">
    <source>
        <dbReference type="ARBA" id="ARBA00022531"/>
    </source>
</evidence>
<dbReference type="Proteomes" id="UP000196880">
    <property type="component" value="Unassembled WGS sequence"/>
</dbReference>
<name>A0A210RWL4_9BURK</name>
<dbReference type="Pfam" id="PF11965">
    <property type="entry name" value="DUF3479"/>
    <property type="match status" value="1"/>
</dbReference>
<evidence type="ECO:0000313" key="13">
    <source>
        <dbReference type="Proteomes" id="UP000196880"/>
    </source>
</evidence>
<dbReference type="CDD" id="cd10150">
    <property type="entry name" value="CobN_like"/>
    <property type="match status" value="1"/>
</dbReference>
<evidence type="ECO:0000256" key="5">
    <source>
        <dbReference type="ARBA" id="ARBA00022741"/>
    </source>
</evidence>
<comment type="similarity">
    <text evidence="1">Belongs to the Mg-chelatase subunit H family.</text>
</comment>
<dbReference type="GO" id="GO:0005524">
    <property type="term" value="F:ATP binding"/>
    <property type="evidence" value="ECO:0007669"/>
    <property type="project" value="UniProtKB-KW"/>
</dbReference>
<organism evidence="12 13">
    <name type="scientific">Polynucleobacter hirudinilacicola</name>
    <dbReference type="NCBI Taxonomy" id="1743166"/>
    <lineage>
        <taxon>Bacteria</taxon>
        <taxon>Pseudomonadati</taxon>
        <taxon>Pseudomonadota</taxon>
        <taxon>Betaproteobacteria</taxon>
        <taxon>Burkholderiales</taxon>
        <taxon>Burkholderiaceae</taxon>
        <taxon>Polynucleobacter</taxon>
    </lineage>
</organism>
<evidence type="ECO:0000256" key="4">
    <source>
        <dbReference type="ARBA" id="ARBA00022598"/>
    </source>
</evidence>
<evidence type="ECO:0000256" key="2">
    <source>
        <dbReference type="ARBA" id="ARBA00012825"/>
    </source>
</evidence>
<accession>A0A210RWL4</accession>
<feature type="domain" description="Magnesium chelatase subunit H N-terminal" evidence="11">
    <location>
        <begin position="15"/>
        <end position="174"/>
    </location>
</feature>